<evidence type="ECO:0000259" key="5">
    <source>
        <dbReference type="Pfam" id="PF26558"/>
    </source>
</evidence>
<gene>
    <name evidence="6" type="ORF">KC19_6G207000</name>
</gene>
<evidence type="ECO:0000313" key="6">
    <source>
        <dbReference type="EMBL" id="KAG0571036.1"/>
    </source>
</evidence>
<reference evidence="6 7" key="1">
    <citation type="submission" date="2020-06" db="EMBL/GenBank/DDBJ databases">
        <title>WGS assembly of Ceratodon purpureus strain R40.</title>
        <authorList>
            <person name="Carey S.B."/>
            <person name="Jenkins J."/>
            <person name="Shu S."/>
            <person name="Lovell J.T."/>
            <person name="Sreedasyam A."/>
            <person name="Maumus F."/>
            <person name="Tiley G.P."/>
            <person name="Fernandez-Pozo N."/>
            <person name="Barry K."/>
            <person name="Chen C."/>
            <person name="Wang M."/>
            <person name="Lipzen A."/>
            <person name="Daum C."/>
            <person name="Saski C.A."/>
            <person name="Payton A.C."/>
            <person name="Mcbreen J.C."/>
            <person name="Conrad R.E."/>
            <person name="Kollar L.M."/>
            <person name="Olsson S."/>
            <person name="Huttunen S."/>
            <person name="Landis J.B."/>
            <person name="Wickett N.J."/>
            <person name="Johnson M.G."/>
            <person name="Rensing S.A."/>
            <person name="Grimwood J."/>
            <person name="Schmutz J."/>
            <person name="Mcdaniel S.F."/>
        </authorList>
    </citation>
    <scope>NUCLEOTIDE SEQUENCE [LARGE SCALE GENOMIC DNA]</scope>
    <source>
        <strain evidence="6 7">R40</strain>
    </source>
</reference>
<dbReference type="PANTHER" id="PTHR33563:SF1">
    <property type="entry name" value="3-DEHYDROQUINATE SYNTHASE"/>
    <property type="match status" value="1"/>
</dbReference>
<keyword evidence="1" id="KW-0028">Amino-acid biosynthesis</keyword>
<dbReference type="GO" id="GO:0009073">
    <property type="term" value="P:aromatic amino acid family biosynthetic process"/>
    <property type="evidence" value="ECO:0007669"/>
    <property type="project" value="InterPro"/>
</dbReference>
<dbReference type="GO" id="GO:0016491">
    <property type="term" value="F:oxidoreductase activity"/>
    <property type="evidence" value="ECO:0007669"/>
    <property type="project" value="InterPro"/>
</dbReference>
<dbReference type="InterPro" id="IPR030960">
    <property type="entry name" value="DHQS/DOIS_N"/>
</dbReference>
<dbReference type="Pfam" id="PF26558">
    <property type="entry name" value="DHQS_2nd"/>
    <property type="match status" value="1"/>
</dbReference>
<feature type="region of interest" description="Disordered" evidence="3">
    <location>
        <begin position="417"/>
        <end position="438"/>
    </location>
</feature>
<evidence type="ECO:0000259" key="4">
    <source>
        <dbReference type="Pfam" id="PF01959"/>
    </source>
</evidence>
<feature type="region of interest" description="Disordered" evidence="3">
    <location>
        <begin position="382"/>
        <end position="401"/>
    </location>
</feature>
<dbReference type="AlphaFoldDB" id="A0A8T0HJR2"/>
<feature type="compositionally biased region" description="Basic and acidic residues" evidence="3">
    <location>
        <begin position="262"/>
        <end position="271"/>
    </location>
</feature>
<feature type="region of interest" description="Disordered" evidence="3">
    <location>
        <begin position="286"/>
        <end position="316"/>
    </location>
</feature>
<keyword evidence="7" id="KW-1185">Reference proteome</keyword>
<organism evidence="6 7">
    <name type="scientific">Ceratodon purpureus</name>
    <name type="common">Fire moss</name>
    <name type="synonym">Dicranum purpureum</name>
    <dbReference type="NCBI Taxonomy" id="3225"/>
    <lineage>
        <taxon>Eukaryota</taxon>
        <taxon>Viridiplantae</taxon>
        <taxon>Streptophyta</taxon>
        <taxon>Embryophyta</taxon>
        <taxon>Bryophyta</taxon>
        <taxon>Bryophytina</taxon>
        <taxon>Bryopsida</taxon>
        <taxon>Dicranidae</taxon>
        <taxon>Pseudoditrichales</taxon>
        <taxon>Ditrichaceae</taxon>
        <taxon>Ceratodon</taxon>
    </lineage>
</organism>
<feature type="compositionally biased region" description="Polar residues" evidence="3">
    <location>
        <begin position="248"/>
        <end position="261"/>
    </location>
</feature>
<evidence type="ECO:0000256" key="1">
    <source>
        <dbReference type="ARBA" id="ARBA00022605"/>
    </source>
</evidence>
<feature type="compositionally biased region" description="Polar residues" evidence="3">
    <location>
        <begin position="342"/>
        <end position="369"/>
    </location>
</feature>
<dbReference type="GO" id="GO:0003856">
    <property type="term" value="F:3-dehydroquinate synthase activity"/>
    <property type="evidence" value="ECO:0007669"/>
    <property type="project" value="InterPro"/>
</dbReference>
<evidence type="ECO:0000256" key="2">
    <source>
        <dbReference type="ARBA" id="ARBA00023141"/>
    </source>
</evidence>
<protein>
    <submittedName>
        <fullName evidence="6">Uncharacterized protein</fullName>
    </submittedName>
</protein>
<accession>A0A8T0HJR2</accession>
<dbReference type="PANTHER" id="PTHR33563">
    <property type="match status" value="1"/>
</dbReference>
<dbReference type="EMBL" id="CM026427">
    <property type="protein sequence ID" value="KAG0571036.1"/>
    <property type="molecule type" value="Genomic_DNA"/>
</dbReference>
<feature type="compositionally biased region" description="Low complexity" evidence="3">
    <location>
        <begin position="286"/>
        <end position="299"/>
    </location>
</feature>
<dbReference type="OrthoDB" id="3275at2759"/>
<comment type="caution">
    <text evidence="6">The sequence shown here is derived from an EMBL/GenBank/DDBJ whole genome shotgun (WGS) entry which is preliminary data.</text>
</comment>
<sequence>MSLENLIKMQSSGARSIEEPNTPRPGGVPQGTVLVALDVTKEVFTAAVYWALGNVVRRGDNFKIVGIITHTCNPMGFRTRVDKSSWLGTNGLLLQHELTQKRNALESIPHVKEWCEKAGVNLELDVKAGYITKSVIVDEAKAISAYHVVLDKTMKNDRKYFIEHLTCFVSRARQSGGVETIRSFSVTKQLPPLVPTPPNSRFNGNVQPIASSGSTVSMASLNGSQYTSRGSASSGSFGMASSDGFLTQDSDAFSGAPTTGDSFEHHHEAQHEIGIQRSLPFRALQSDSNSVVSQRSNNSIGEIPRLSPAEPPEMGYNLVNRKPALRKWLTEDEPTAEVPPYENSSNGSFNDRSTNGNGNKILSTPANEQQFRRLSPPATMEKPANVAAPMSPSPASRIVTSPGRTFAPVNVPMRAPSQVTALPPAPMSRMPSPPTSKLSQSLHKTVWIWTRSKEVMRAAVEVGWTTFIFTPDTKYMAPQWTSIEWIKPLFLEGGRFLNQEGKQVALLGQVYSGEQLDYLPAMMGGTEIVVINDLDWQVIPPEDIVAAFQGRRTQLFATASTATDAQVYLEALEVGTNGVVLHTDNCSEIIALRDYLTVKKEEKTTAMEPPIKEVSELKLVPVEPAPFARSETGSLHRVGSSPRSDANPLNRMGSSPRLVDSPRNSGRNSPQNFSPQEHHGLRLINATVKSVVSVGEGDRVSVDLCNLLNPGEALLVGSFSKGMFLVHSEVQDNNTSRRSFRVNAGPVHAYTGMAGGHITYLSELESGGHVLAVDAHGNHRTVLVGRVSIESKPLVLVNVDAEGESFSVMLQDADSVRLVVPADRQRPGCEAIAVTKLQPGDVVLLSMEDDDNSYEQ</sequence>
<feature type="domain" description="3-dehydroquinate synthase N-terminal" evidence="4">
    <location>
        <begin position="444"/>
        <end position="595"/>
    </location>
</feature>
<proteinExistence type="predicted"/>
<dbReference type="InterPro" id="IPR056179">
    <property type="entry name" value="DHQS_C"/>
</dbReference>
<dbReference type="Pfam" id="PF01959">
    <property type="entry name" value="DHQS"/>
    <property type="match status" value="1"/>
</dbReference>
<dbReference type="EMBL" id="CM026427">
    <property type="protein sequence ID" value="KAG0571035.1"/>
    <property type="molecule type" value="Genomic_DNA"/>
</dbReference>
<feature type="compositionally biased region" description="Polar residues" evidence="3">
    <location>
        <begin position="662"/>
        <end position="675"/>
    </location>
</feature>
<dbReference type="InterPro" id="IPR002812">
    <property type="entry name" value="DHQS"/>
</dbReference>
<feature type="compositionally biased region" description="Pro residues" evidence="3">
    <location>
        <begin position="423"/>
        <end position="434"/>
    </location>
</feature>
<feature type="region of interest" description="Disordered" evidence="3">
    <location>
        <begin position="333"/>
        <end position="370"/>
    </location>
</feature>
<name>A0A8T0HJR2_CERPU</name>
<evidence type="ECO:0000256" key="3">
    <source>
        <dbReference type="SAM" id="MobiDB-lite"/>
    </source>
</evidence>
<dbReference type="Proteomes" id="UP000822688">
    <property type="component" value="Chromosome 6"/>
</dbReference>
<keyword evidence="2" id="KW-0057">Aromatic amino acid biosynthesis</keyword>
<feature type="region of interest" description="Disordered" evidence="3">
    <location>
        <begin position="248"/>
        <end position="271"/>
    </location>
</feature>
<evidence type="ECO:0000313" key="7">
    <source>
        <dbReference type="Proteomes" id="UP000822688"/>
    </source>
</evidence>
<feature type="domain" description="3-dehydroquinate synthase C-terminal" evidence="5">
    <location>
        <begin position="686"/>
        <end position="850"/>
    </location>
</feature>
<feature type="region of interest" description="Disordered" evidence="3">
    <location>
        <begin position="630"/>
        <end position="679"/>
    </location>
</feature>